<accession>Q6AMV5</accession>
<evidence type="ECO:0000313" key="1">
    <source>
        <dbReference type="EMBL" id="CAG36319.1"/>
    </source>
</evidence>
<organism evidence="1 2">
    <name type="scientific">Desulfotalea psychrophila (strain LSv54 / DSM 12343)</name>
    <dbReference type="NCBI Taxonomy" id="177439"/>
    <lineage>
        <taxon>Bacteria</taxon>
        <taxon>Pseudomonadati</taxon>
        <taxon>Thermodesulfobacteriota</taxon>
        <taxon>Desulfobulbia</taxon>
        <taxon>Desulfobulbales</taxon>
        <taxon>Desulfocapsaceae</taxon>
        <taxon>Desulfotalea</taxon>
    </lineage>
</organism>
<dbReference type="STRING" id="177439.DP1590"/>
<proteinExistence type="predicted"/>
<gene>
    <name evidence="1" type="ordered locus">DP1590</name>
</gene>
<dbReference type="KEGG" id="dps:DP1590"/>
<dbReference type="EMBL" id="CR522870">
    <property type="protein sequence ID" value="CAG36319.1"/>
    <property type="molecule type" value="Genomic_DNA"/>
</dbReference>
<reference evidence="2" key="1">
    <citation type="journal article" date="2004" name="Environ. Microbiol.">
        <title>The genome of Desulfotalea psychrophila, a sulfate-reducing bacterium from permanently cold Arctic sediments.</title>
        <authorList>
            <person name="Rabus R."/>
            <person name="Ruepp A."/>
            <person name="Frickey T."/>
            <person name="Rattei T."/>
            <person name="Fartmann B."/>
            <person name="Stark M."/>
            <person name="Bauer M."/>
            <person name="Zibat A."/>
            <person name="Lombardot T."/>
            <person name="Becker I."/>
            <person name="Amann J."/>
            <person name="Gellner K."/>
            <person name="Teeling H."/>
            <person name="Leuschner W.D."/>
            <person name="Gloeckner F.-O."/>
            <person name="Lupas A.N."/>
            <person name="Amann R."/>
            <person name="Klenk H.-P."/>
        </authorList>
    </citation>
    <scope>NUCLEOTIDE SEQUENCE [LARGE SCALE GENOMIC DNA]</scope>
    <source>
        <strain evidence="2">DSM 12343 / LSv54</strain>
    </source>
</reference>
<dbReference type="RefSeq" id="WP_011188831.1">
    <property type="nucleotide sequence ID" value="NC_006138.1"/>
</dbReference>
<protein>
    <submittedName>
        <fullName evidence="1">Uncharacterized protein</fullName>
    </submittedName>
</protein>
<evidence type="ECO:0000313" key="2">
    <source>
        <dbReference type="Proteomes" id="UP000000602"/>
    </source>
</evidence>
<dbReference type="AlphaFoldDB" id="Q6AMV5"/>
<name>Q6AMV5_DESPS</name>
<keyword evidence="2" id="KW-1185">Reference proteome</keyword>
<dbReference type="HOGENOM" id="CLU_2117085_0_0_7"/>
<dbReference type="Proteomes" id="UP000000602">
    <property type="component" value="Chromosome"/>
</dbReference>
<sequence>MIQTKAITFNGRQLIIKELTVPQIDAWEKTLSNHEETTVPSLVEMLVDSALPLSAVRLAVPELTDADLLADIAPSQWCELYREVEEVNSFLSQMVEKMAKLGEALVQSGKIPIS</sequence>